<feature type="domain" description="DUF2421" evidence="6">
    <location>
        <begin position="695"/>
        <end position="844"/>
    </location>
</feature>
<feature type="transmembrane region" description="Helical" evidence="5">
    <location>
        <begin position="71"/>
        <end position="89"/>
    </location>
</feature>
<feature type="domain" description="Integral membrane bound transporter" evidence="8">
    <location>
        <begin position="563"/>
        <end position="689"/>
    </location>
</feature>
<keyword evidence="10" id="KW-1185">Reference proteome</keyword>
<feature type="domain" description="Putative ER transporter 6TM N-terminal" evidence="7">
    <location>
        <begin position="72"/>
        <end position="223"/>
    </location>
</feature>
<evidence type="ECO:0000256" key="2">
    <source>
        <dbReference type="ARBA" id="ARBA00022692"/>
    </source>
</evidence>
<dbReference type="Pfam" id="PF10334">
    <property type="entry name" value="BRE4"/>
    <property type="match status" value="1"/>
</dbReference>
<evidence type="ECO:0000313" key="10">
    <source>
        <dbReference type="Proteomes" id="UP001479436"/>
    </source>
</evidence>
<feature type="transmembrane region" description="Helical" evidence="5">
    <location>
        <begin position="616"/>
        <end position="636"/>
    </location>
</feature>
<accession>A0ABR2WVZ2</accession>
<keyword evidence="4 5" id="KW-0472">Membrane</keyword>
<dbReference type="InterPro" id="IPR052430">
    <property type="entry name" value="IVT-Associated"/>
</dbReference>
<evidence type="ECO:0000256" key="3">
    <source>
        <dbReference type="ARBA" id="ARBA00022989"/>
    </source>
</evidence>
<evidence type="ECO:0000313" key="9">
    <source>
        <dbReference type="EMBL" id="KAK9765640.1"/>
    </source>
</evidence>
<feature type="transmembrane region" description="Helical" evidence="5">
    <location>
        <begin position="12"/>
        <end position="30"/>
    </location>
</feature>
<gene>
    <name evidence="9" type="ORF">K7432_005861</name>
</gene>
<feature type="transmembrane region" description="Helical" evidence="5">
    <location>
        <begin position="668"/>
        <end position="693"/>
    </location>
</feature>
<evidence type="ECO:0000259" key="7">
    <source>
        <dbReference type="Pfam" id="PF10337"/>
    </source>
</evidence>
<name>A0ABR2WVZ2_9FUNG</name>
<dbReference type="InterPro" id="IPR023244">
    <property type="entry name" value="Brefeldin_A-sensitivity_4"/>
</dbReference>
<dbReference type="Proteomes" id="UP001479436">
    <property type="component" value="Unassembled WGS sequence"/>
</dbReference>
<comment type="subcellular location">
    <subcellularLocation>
        <location evidence="1">Membrane</location>
        <topology evidence="1">Multi-pass membrane protein</topology>
    </subcellularLocation>
</comment>
<feature type="transmembrane region" description="Helical" evidence="5">
    <location>
        <begin position="95"/>
        <end position="114"/>
    </location>
</feature>
<evidence type="ECO:0000259" key="8">
    <source>
        <dbReference type="Pfam" id="PF13515"/>
    </source>
</evidence>
<protein>
    <recommendedName>
        <fullName evidence="11">DUF2421 domain-containing protein</fullName>
    </recommendedName>
</protein>
<proteinExistence type="predicted"/>
<evidence type="ECO:0000259" key="6">
    <source>
        <dbReference type="Pfam" id="PF10334"/>
    </source>
</evidence>
<organism evidence="9 10">
    <name type="scientific">Basidiobolus ranarum</name>
    <dbReference type="NCBI Taxonomy" id="34480"/>
    <lineage>
        <taxon>Eukaryota</taxon>
        <taxon>Fungi</taxon>
        <taxon>Fungi incertae sedis</taxon>
        <taxon>Zoopagomycota</taxon>
        <taxon>Entomophthoromycotina</taxon>
        <taxon>Basidiobolomycetes</taxon>
        <taxon>Basidiobolales</taxon>
        <taxon>Basidiobolaceae</taxon>
        <taxon>Basidiobolus</taxon>
    </lineage>
</organism>
<evidence type="ECO:0000256" key="5">
    <source>
        <dbReference type="SAM" id="Phobius"/>
    </source>
</evidence>
<dbReference type="InterPro" id="IPR018823">
    <property type="entry name" value="ArAE_2_N"/>
</dbReference>
<keyword evidence="2 5" id="KW-0812">Transmembrane</keyword>
<evidence type="ECO:0008006" key="11">
    <source>
        <dbReference type="Google" id="ProtNLM"/>
    </source>
</evidence>
<reference evidence="9 10" key="1">
    <citation type="submission" date="2023-04" db="EMBL/GenBank/DDBJ databases">
        <title>Genome of Basidiobolus ranarum AG-B5.</title>
        <authorList>
            <person name="Stajich J.E."/>
            <person name="Carter-House D."/>
            <person name="Gryganskyi A."/>
        </authorList>
    </citation>
    <scope>NUCLEOTIDE SEQUENCE [LARGE SCALE GENOMIC DNA]</scope>
    <source>
        <strain evidence="9 10">AG-B5</strain>
    </source>
</reference>
<feature type="transmembrane region" description="Helical" evidence="5">
    <location>
        <begin position="579"/>
        <end position="610"/>
    </location>
</feature>
<evidence type="ECO:0000256" key="4">
    <source>
        <dbReference type="ARBA" id="ARBA00023136"/>
    </source>
</evidence>
<dbReference type="InterPro" id="IPR018820">
    <property type="entry name" value="BRE4-related_DUF2421"/>
</dbReference>
<keyword evidence="3 5" id="KW-1133">Transmembrane helix</keyword>
<feature type="transmembrane region" description="Helical" evidence="5">
    <location>
        <begin position="539"/>
        <end position="558"/>
    </location>
</feature>
<dbReference type="InterPro" id="IPR049453">
    <property type="entry name" value="Memb_transporter_dom"/>
</dbReference>
<dbReference type="PRINTS" id="PR02047">
    <property type="entry name" value="BREFELDNASP4"/>
</dbReference>
<feature type="transmembrane region" description="Helical" evidence="5">
    <location>
        <begin position="36"/>
        <end position="59"/>
    </location>
</feature>
<dbReference type="PANTHER" id="PTHR47804:SF3">
    <property type="entry name" value="PROTEIN BRE4"/>
    <property type="match status" value="1"/>
</dbReference>
<feature type="transmembrane region" description="Helical" evidence="5">
    <location>
        <begin position="643"/>
        <end position="662"/>
    </location>
</feature>
<feature type="transmembrane region" description="Helical" evidence="5">
    <location>
        <begin position="126"/>
        <end position="147"/>
    </location>
</feature>
<evidence type="ECO:0000256" key="1">
    <source>
        <dbReference type="ARBA" id="ARBA00004141"/>
    </source>
</evidence>
<sequence>MLTPVTDYFGSLGYLGILMAIFTPPFLPLGSHIESFALATFGMITGLGFSAIGMACFTTANRTIGVPSGRWIAFVFILTIAFLFGYGKAKFPKLAVFWTVGFIPPLYLFTLHIDESHFSFIFPCKFIILQLIGCLITLLVNFIFWPVSSTALVCNTMVSALTQSREVLSKLPEALKTTDYDVVQSYQLEYKIRNIQATMYKLTDMFRQARYEITYGKIDPRQIVRSVGTLVKLQHHLRMLLKSVLDGQKMRNDSEIHRSTNIDLYGVNMHDLEVSRNNEKLIRLHLDILIKHTPELILSVVVAINRLIVTFELLSDQHQPSMALPQEKLPQQVDESVTTSQLLADALNKFELIHTTVSEELHAAANGDDSNDSILIASAYMYSLKQVIVSVQQIVESKEEFRPNICKRKRLWWPKVSFSKWLHNDSRKEKEIRAHKDIYGSEGTMNEDDQDEMLLSATREDRVENRTQRLEVVCEKNPVLESERSGLRNRTRSVQIQSVPVRRQSIGTYLYEIQKEKENKRTFRRLIWEFLRWSGTNHVVYAFKFTVIFGCLSLPAYFDSSMSWYSSNHGQWSLITANIVSNVAIGAVLTIGVQRFIGTILGGFWGLAVWEISRGIQYALPVCFTLFSLPLWYLFVHNPLNKVGSVSLAAYVVIIFNEWVYRRTETNVSIIALTRIAAVDTGILMTFLVHSLISPYIARVELRLELSHIFNLNTHVLSSLFNLHNTEDEDRCIQKELRYSFTKVFHSLVKAQALLDKSAAEPRLRGPFQREVYEEILIRLKHMLDLTLVIRSTLNKLPQEYHEKYMMPINEYRRELVSILILNLYNVSGALRTKSPMPRYLPSVTGIRQLLCDFVLQELPAESRNSFMQTTYYTYSWALLEFSIEEEVIIELVKGIVGETKLNIRLDGTRITQRPNQMLLFQNKRPHQMKDS</sequence>
<dbReference type="Pfam" id="PF10337">
    <property type="entry name" value="ArAE_2_N"/>
    <property type="match status" value="1"/>
</dbReference>
<comment type="caution">
    <text evidence="9">The sequence shown here is derived from an EMBL/GenBank/DDBJ whole genome shotgun (WGS) entry which is preliminary data.</text>
</comment>
<dbReference type="EMBL" id="JASJQH010000242">
    <property type="protein sequence ID" value="KAK9765640.1"/>
    <property type="molecule type" value="Genomic_DNA"/>
</dbReference>
<dbReference type="Pfam" id="PF13515">
    <property type="entry name" value="FUSC_2"/>
    <property type="match status" value="1"/>
</dbReference>
<dbReference type="PANTHER" id="PTHR47804">
    <property type="entry name" value="60S RIBOSOMAL PROTEIN L19"/>
    <property type="match status" value="1"/>
</dbReference>